<organism evidence="1 2">
    <name type="scientific">Chaenocephalus aceratus</name>
    <name type="common">Blackfin icefish</name>
    <name type="synonym">Chaenichthys aceratus</name>
    <dbReference type="NCBI Taxonomy" id="36190"/>
    <lineage>
        <taxon>Eukaryota</taxon>
        <taxon>Metazoa</taxon>
        <taxon>Chordata</taxon>
        <taxon>Craniata</taxon>
        <taxon>Vertebrata</taxon>
        <taxon>Euteleostomi</taxon>
        <taxon>Actinopterygii</taxon>
        <taxon>Neopterygii</taxon>
        <taxon>Teleostei</taxon>
        <taxon>Neoteleostei</taxon>
        <taxon>Acanthomorphata</taxon>
        <taxon>Eupercaria</taxon>
        <taxon>Perciformes</taxon>
        <taxon>Notothenioidei</taxon>
        <taxon>Channichthyidae</taxon>
        <taxon>Chaenocephalus</taxon>
    </lineage>
</organism>
<evidence type="ECO:0000313" key="1">
    <source>
        <dbReference type="EMBL" id="KAI4833264.1"/>
    </source>
</evidence>
<name>A0ACB9Y1C0_CHAAC</name>
<dbReference type="Proteomes" id="UP001057452">
    <property type="component" value="Chromosome 1"/>
</dbReference>
<sequence length="242" mass="27232">MESFYTEIKHYVLNGGYHDLTIAAKKPDTRKAFIRRASKQYLIKAGDVYYTYKDNERMVVCTKDQINDVLKECHDNLGSGGHAGRRRTAEKVSATYHWSTMREDVKKWVDECPRCQQHEAIKTVAPVLHPIHVPEAWTVLGVDLIGPLPTTAKGKGYILTATDLFTKWVKIITDQGREFVNEVNRGVFDALGVKHCITSAYHPQCNGQDERALWRALTPQSRGQPSARPILPSLGGTLASRV</sequence>
<gene>
    <name evidence="1" type="ORF">KUCAC02_016174</name>
</gene>
<dbReference type="EMBL" id="CM043785">
    <property type="protein sequence ID" value="KAI4833264.1"/>
    <property type="molecule type" value="Genomic_DNA"/>
</dbReference>
<evidence type="ECO:0000313" key="2">
    <source>
        <dbReference type="Proteomes" id="UP001057452"/>
    </source>
</evidence>
<accession>A0ACB9Y1C0</accession>
<keyword evidence="2" id="KW-1185">Reference proteome</keyword>
<comment type="caution">
    <text evidence="1">The sequence shown here is derived from an EMBL/GenBank/DDBJ whole genome shotgun (WGS) entry which is preliminary data.</text>
</comment>
<protein>
    <submittedName>
        <fullName evidence="1">Uncharacterized protein</fullName>
    </submittedName>
</protein>
<reference evidence="1" key="1">
    <citation type="submission" date="2022-05" db="EMBL/GenBank/DDBJ databases">
        <title>Chromosome-level genome of Chaenocephalus aceratus.</title>
        <authorList>
            <person name="Park H."/>
        </authorList>
    </citation>
    <scope>NUCLEOTIDE SEQUENCE</scope>
    <source>
        <strain evidence="1">KU_202001</strain>
    </source>
</reference>
<proteinExistence type="predicted"/>